<keyword evidence="1" id="KW-1133">Transmembrane helix</keyword>
<dbReference type="GO" id="GO:0006508">
    <property type="term" value="P:proteolysis"/>
    <property type="evidence" value="ECO:0007669"/>
    <property type="project" value="UniProtKB-KW"/>
</dbReference>
<keyword evidence="1" id="KW-0472">Membrane</keyword>
<dbReference type="Pfam" id="PF02517">
    <property type="entry name" value="Rce1-like"/>
    <property type="match status" value="1"/>
</dbReference>
<feature type="transmembrane region" description="Helical" evidence="1">
    <location>
        <begin position="20"/>
        <end position="44"/>
    </location>
</feature>
<feature type="domain" description="CAAX prenyl protease 2/Lysostaphin resistance protein A-like" evidence="2">
    <location>
        <begin position="74"/>
        <end position="220"/>
    </location>
</feature>
<feature type="transmembrane region" description="Helical" evidence="1">
    <location>
        <begin position="71"/>
        <end position="90"/>
    </location>
</feature>
<feature type="transmembrane region" description="Helical" evidence="1">
    <location>
        <begin position="180"/>
        <end position="201"/>
    </location>
</feature>
<organism evidence="3 4">
    <name type="scientific">Larkinella knui</name>
    <dbReference type="NCBI Taxonomy" id="2025310"/>
    <lineage>
        <taxon>Bacteria</taxon>
        <taxon>Pseudomonadati</taxon>
        <taxon>Bacteroidota</taxon>
        <taxon>Cytophagia</taxon>
        <taxon>Cytophagales</taxon>
        <taxon>Spirosomataceae</taxon>
        <taxon>Larkinella</taxon>
    </lineage>
</organism>
<keyword evidence="3" id="KW-0378">Hydrolase</keyword>
<dbReference type="EMBL" id="RQJP01000006">
    <property type="protein sequence ID" value="RRB10611.1"/>
    <property type="molecule type" value="Genomic_DNA"/>
</dbReference>
<proteinExistence type="predicted"/>
<evidence type="ECO:0000256" key="1">
    <source>
        <dbReference type="SAM" id="Phobius"/>
    </source>
</evidence>
<sequence>MKKFIHITTLYFGNRWVDKLKSIAVGFFLHYFFTLISVILILIVDKVFLPLINVDSIIKNHYESSGLLEEYGVIIGTMIVTLAGPLMEEISFRLILNPTRTNTVISPIIFFFLTSGPIWYLNTFPIIRLLMCLFIFIFFYIFSDFFNNKLLGFNKNLLLIFSSFAFALFHIFNFSNFQFILLPVYLIYVLPQFFLGVILGIVRLKNGFFWSVLLHILINGSVTWPKLFTYG</sequence>
<dbReference type="GO" id="GO:0004175">
    <property type="term" value="F:endopeptidase activity"/>
    <property type="evidence" value="ECO:0007669"/>
    <property type="project" value="UniProtKB-ARBA"/>
</dbReference>
<dbReference type="GO" id="GO:0080120">
    <property type="term" value="P:CAAX-box protein maturation"/>
    <property type="evidence" value="ECO:0007669"/>
    <property type="project" value="UniProtKB-ARBA"/>
</dbReference>
<dbReference type="OrthoDB" id="952955at2"/>
<dbReference type="RefSeq" id="WP_124909723.1">
    <property type="nucleotide sequence ID" value="NZ_RQJP01000006.1"/>
</dbReference>
<feature type="transmembrane region" description="Helical" evidence="1">
    <location>
        <begin position="102"/>
        <end position="120"/>
    </location>
</feature>
<dbReference type="GO" id="GO:0008237">
    <property type="term" value="F:metallopeptidase activity"/>
    <property type="evidence" value="ECO:0007669"/>
    <property type="project" value="UniProtKB-KW"/>
</dbReference>
<evidence type="ECO:0000313" key="3">
    <source>
        <dbReference type="EMBL" id="RRB10611.1"/>
    </source>
</evidence>
<evidence type="ECO:0000259" key="2">
    <source>
        <dbReference type="Pfam" id="PF02517"/>
    </source>
</evidence>
<protein>
    <submittedName>
        <fullName evidence="3">CPBP family intramembrane metalloprotease</fullName>
    </submittedName>
</protein>
<feature type="transmembrane region" description="Helical" evidence="1">
    <location>
        <begin position="157"/>
        <end position="174"/>
    </location>
</feature>
<gene>
    <name evidence="3" type="ORF">EHT87_25950</name>
</gene>
<keyword evidence="4" id="KW-1185">Reference proteome</keyword>
<feature type="transmembrane region" description="Helical" evidence="1">
    <location>
        <begin position="208"/>
        <end position="228"/>
    </location>
</feature>
<evidence type="ECO:0000313" key="4">
    <source>
        <dbReference type="Proteomes" id="UP000274271"/>
    </source>
</evidence>
<comment type="caution">
    <text evidence="3">The sequence shown here is derived from an EMBL/GenBank/DDBJ whole genome shotgun (WGS) entry which is preliminary data.</text>
</comment>
<dbReference type="Proteomes" id="UP000274271">
    <property type="component" value="Unassembled WGS sequence"/>
</dbReference>
<reference evidence="3 4" key="1">
    <citation type="submission" date="2018-11" db="EMBL/GenBank/DDBJ databases">
        <authorList>
            <person name="Zhou Z."/>
            <person name="Wang G."/>
        </authorList>
    </citation>
    <scope>NUCLEOTIDE SEQUENCE [LARGE SCALE GENOMIC DNA]</scope>
    <source>
        <strain evidence="3 4">KCTC42998</strain>
    </source>
</reference>
<dbReference type="AlphaFoldDB" id="A0A3P1CBB0"/>
<keyword evidence="1" id="KW-0812">Transmembrane</keyword>
<accession>A0A3P1CBB0</accession>
<keyword evidence="3" id="KW-0482">Metalloprotease</keyword>
<keyword evidence="3" id="KW-0645">Protease</keyword>
<name>A0A3P1CBB0_9BACT</name>
<dbReference type="InterPro" id="IPR003675">
    <property type="entry name" value="Rce1/LyrA-like_dom"/>
</dbReference>
<feature type="transmembrane region" description="Helical" evidence="1">
    <location>
        <begin position="126"/>
        <end position="145"/>
    </location>
</feature>